<dbReference type="AlphaFoldDB" id="S3DJ49"/>
<accession>S3DJ49</accession>
<dbReference type="Proteomes" id="UP000053688">
    <property type="component" value="Unassembled WGS sequence"/>
</dbReference>
<dbReference type="eggNOG" id="ENOG502Z82N">
    <property type="taxonomic scope" value="Bacteria"/>
</dbReference>
<evidence type="ECO:0000313" key="2">
    <source>
        <dbReference type="EMBL" id="EPE37174.1"/>
    </source>
</evidence>
<sequence length="232" mass="27229">MRYIFFSLSTFLFGCLFPSVFNFNVTQYTTGELVQNVLSFYWYTKKSSKLKSGADYLDFGNNTWYKTDYLWTDGVLRELIRKGEKLKATQELVPYYIHLRFNQKGSAVYQHYRLDQKIFPLTQKELFSYQKKANAMLNKVERKAKEGLQLIQGFWDGAVFHTCSGKQYNKIEFAGLENFSFGTASENIYAVFLGKVIYNRMIIKDLLMLIDKEQQPEKICIKRPAYISLIDD</sequence>
<name>S3DJ49_9GAMM</name>
<dbReference type="InterPro" id="IPR016872">
    <property type="entry name" value="UCP028160"/>
</dbReference>
<feature type="chain" id="PRO_5004519930" description="DUF1481 domain-containing protein" evidence="1">
    <location>
        <begin position="23"/>
        <end position="232"/>
    </location>
</feature>
<proteinExistence type="predicted"/>
<feature type="signal peptide" evidence="1">
    <location>
        <begin position="1"/>
        <end position="22"/>
    </location>
</feature>
<protein>
    <recommendedName>
        <fullName evidence="4">DUF1481 domain-containing protein</fullName>
    </recommendedName>
</protein>
<keyword evidence="1" id="KW-0732">Signal</keyword>
<dbReference type="InterPro" id="IPR010858">
    <property type="entry name" value="DUF1481"/>
</dbReference>
<evidence type="ECO:0008006" key="4">
    <source>
        <dbReference type="Google" id="ProtNLM"/>
    </source>
</evidence>
<dbReference type="PROSITE" id="PS51257">
    <property type="entry name" value="PROKAR_LIPOPROTEIN"/>
    <property type="match status" value="1"/>
</dbReference>
<dbReference type="RefSeq" id="WP_016504210.1">
    <property type="nucleotide sequence ID" value="NZ_AMSD01000004.1"/>
</dbReference>
<organism evidence="2 3">
    <name type="scientific">Candidatus Photodesmus katoptron Akat1</name>
    <dbReference type="NCBI Taxonomy" id="1236703"/>
    <lineage>
        <taxon>Bacteria</taxon>
        <taxon>Pseudomonadati</taxon>
        <taxon>Pseudomonadota</taxon>
        <taxon>Gammaproteobacteria</taxon>
        <taxon>Vibrionales</taxon>
        <taxon>Vibrionaceae</taxon>
        <taxon>Candidatus Photodesmus</taxon>
    </lineage>
</organism>
<dbReference type="Pfam" id="PF07356">
    <property type="entry name" value="DUF1481"/>
    <property type="match status" value="1"/>
</dbReference>
<comment type="caution">
    <text evidence="2">The sequence shown here is derived from an EMBL/GenBank/DDBJ whole genome shotgun (WGS) entry which is preliminary data.</text>
</comment>
<evidence type="ECO:0000256" key="1">
    <source>
        <dbReference type="SAM" id="SignalP"/>
    </source>
</evidence>
<dbReference type="PIRSF" id="PIRSF028160">
    <property type="entry name" value="UCP028160"/>
    <property type="match status" value="1"/>
</dbReference>
<evidence type="ECO:0000313" key="3">
    <source>
        <dbReference type="Proteomes" id="UP000053688"/>
    </source>
</evidence>
<keyword evidence="3" id="KW-1185">Reference proteome</keyword>
<reference evidence="2 3" key="1">
    <citation type="journal article" date="2014" name="Environ. Microbiol.">
        <title>Genomic signatures of obligate host dependence in the luminous bacterial symbiont of a vertebrate.</title>
        <authorList>
            <person name="Hendry T.A."/>
            <person name="de Wet J.R."/>
            <person name="Dunlap P.V."/>
        </authorList>
    </citation>
    <scope>NUCLEOTIDE SEQUENCE [LARGE SCALE GENOMIC DNA]</scope>
    <source>
        <strain evidence="2 3">Akat1</strain>
    </source>
</reference>
<dbReference type="EMBL" id="AMSD01000004">
    <property type="protein sequence ID" value="EPE37174.1"/>
    <property type="molecule type" value="Genomic_DNA"/>
</dbReference>
<gene>
    <name evidence="2" type="ORF">O1U_0001</name>
</gene>